<dbReference type="AlphaFoldDB" id="A0A2G9V253"/>
<keyword evidence="2" id="KW-1185">Reference proteome</keyword>
<dbReference type="EMBL" id="KZ345103">
    <property type="protein sequence ID" value="PIO75820.1"/>
    <property type="molecule type" value="Genomic_DNA"/>
</dbReference>
<accession>A0A2G9V253</accession>
<gene>
    <name evidence="1" type="ORF">TELCIR_02118</name>
</gene>
<reference evidence="1 2" key="1">
    <citation type="submission" date="2015-09" db="EMBL/GenBank/DDBJ databases">
        <title>Draft genome of the parasitic nematode Teladorsagia circumcincta isolate WARC Sus (inbred).</title>
        <authorList>
            <person name="Mitreva M."/>
        </authorList>
    </citation>
    <scope>NUCLEOTIDE SEQUENCE [LARGE SCALE GENOMIC DNA]</scope>
    <source>
        <strain evidence="1 2">S</strain>
    </source>
</reference>
<dbReference type="Proteomes" id="UP000230423">
    <property type="component" value="Unassembled WGS sequence"/>
</dbReference>
<evidence type="ECO:0000313" key="2">
    <source>
        <dbReference type="Proteomes" id="UP000230423"/>
    </source>
</evidence>
<evidence type="ECO:0000313" key="1">
    <source>
        <dbReference type="EMBL" id="PIO75820.1"/>
    </source>
</evidence>
<sequence length="76" mass="8521">MYMLTGHEQGTQQEEYVERYSPSCVRGYKKLKQYAARETIGKWMGEVDAAQAVEEADQTCAPNTSGFCGIYEGSKD</sequence>
<organism evidence="1 2">
    <name type="scientific">Teladorsagia circumcincta</name>
    <name type="common">Brown stomach worm</name>
    <name type="synonym">Ostertagia circumcincta</name>
    <dbReference type="NCBI Taxonomy" id="45464"/>
    <lineage>
        <taxon>Eukaryota</taxon>
        <taxon>Metazoa</taxon>
        <taxon>Ecdysozoa</taxon>
        <taxon>Nematoda</taxon>
        <taxon>Chromadorea</taxon>
        <taxon>Rhabditida</taxon>
        <taxon>Rhabditina</taxon>
        <taxon>Rhabditomorpha</taxon>
        <taxon>Strongyloidea</taxon>
        <taxon>Trichostrongylidae</taxon>
        <taxon>Teladorsagia</taxon>
    </lineage>
</organism>
<proteinExistence type="predicted"/>
<protein>
    <submittedName>
        <fullName evidence="1">Uncharacterized protein</fullName>
    </submittedName>
</protein>
<name>A0A2G9V253_TELCI</name>